<gene>
    <name evidence="1" type="ORF">AC477_02645</name>
</gene>
<dbReference type="Proteomes" id="UP000037237">
    <property type="component" value="Unassembled WGS sequence"/>
</dbReference>
<evidence type="ECO:0000313" key="1">
    <source>
        <dbReference type="EMBL" id="KON32652.1"/>
    </source>
</evidence>
<reference evidence="1 2" key="1">
    <citation type="submission" date="2015-06" db="EMBL/GenBank/DDBJ databases">
        <title>New insights into the roles of widespread benthic archaea in carbon and nitrogen cycling.</title>
        <authorList>
            <person name="Lazar C.S."/>
            <person name="Baker B.J."/>
            <person name="Seitz K.W."/>
            <person name="Hyde A.S."/>
            <person name="Dick G.J."/>
            <person name="Hinrichs K.-U."/>
            <person name="Teske A.P."/>
        </authorList>
    </citation>
    <scope>NUCLEOTIDE SEQUENCE [LARGE SCALE GENOMIC DNA]</scope>
    <source>
        <strain evidence="1">SG8-32-1</strain>
    </source>
</reference>
<sequence>MQSVWEKPVLTFYIERFGNPEKEAFVAVKARKFVVSSNEVDTNFSCTLEEFFPIMGKLDYILSKEGKIDSYVLCWFDDTVDDFGKAFRRLTGVTFHEGIKCTTDKKGKITCNASFKAKHGKLV</sequence>
<dbReference type="EMBL" id="LFWU01000058">
    <property type="protein sequence ID" value="KON32652.1"/>
    <property type="molecule type" value="Genomic_DNA"/>
</dbReference>
<evidence type="ECO:0000313" key="2">
    <source>
        <dbReference type="Proteomes" id="UP000037237"/>
    </source>
</evidence>
<protein>
    <submittedName>
        <fullName evidence="1">Uncharacterized protein</fullName>
    </submittedName>
</protein>
<dbReference type="AlphaFoldDB" id="A0A0M0BVK8"/>
<name>A0A0M0BVK8_9ARCH</name>
<proteinExistence type="predicted"/>
<accession>A0A0M0BVK8</accession>
<organism evidence="1 2">
    <name type="scientific">miscellaneous Crenarchaeota group-1 archaeon SG8-32-1</name>
    <dbReference type="NCBI Taxonomy" id="1685124"/>
    <lineage>
        <taxon>Archaea</taxon>
        <taxon>Candidatus Bathyarchaeota</taxon>
        <taxon>MCG-1</taxon>
    </lineage>
</organism>
<comment type="caution">
    <text evidence="1">The sequence shown here is derived from an EMBL/GenBank/DDBJ whole genome shotgun (WGS) entry which is preliminary data.</text>
</comment>